<keyword evidence="5 18" id="KW-0812">Transmembrane</keyword>
<dbReference type="Proteomes" id="UP001152797">
    <property type="component" value="Unassembled WGS sequence"/>
</dbReference>
<dbReference type="GO" id="GO:0046872">
    <property type="term" value="F:metal ion binding"/>
    <property type="evidence" value="ECO:0007669"/>
    <property type="project" value="UniProtKB-KW"/>
</dbReference>
<evidence type="ECO:0000256" key="8">
    <source>
        <dbReference type="ARBA" id="ARBA00022737"/>
    </source>
</evidence>
<comment type="similarity">
    <text evidence="2">Belongs to the Ca(2+):cation antiporter (CaCA) (TC 2.A.19) family. SLC8 subfamily.</text>
</comment>
<dbReference type="EMBL" id="CAMXCT030000420">
    <property type="protein sequence ID" value="CAL4765860.1"/>
    <property type="molecule type" value="Genomic_DNA"/>
</dbReference>
<comment type="caution">
    <text evidence="20">The sequence shown here is derived from an EMBL/GenBank/DDBJ whole genome shotgun (WGS) entry which is preliminary data.</text>
</comment>
<dbReference type="InterPro" id="IPR007577">
    <property type="entry name" value="GlycoTrfase_DXD_sugar-bd_CS"/>
</dbReference>
<comment type="catalytic activity">
    <reaction evidence="17">
        <text>Ca(2+)(in) + 3 Na(+)(out) = Ca(2+)(out) + 3 Na(+)(in)</text>
        <dbReference type="Rhea" id="RHEA:69955"/>
        <dbReference type="ChEBI" id="CHEBI:29101"/>
        <dbReference type="ChEBI" id="CHEBI:29108"/>
    </reaction>
</comment>
<dbReference type="InterPro" id="IPR046733">
    <property type="entry name" value="DUF6625"/>
</dbReference>
<evidence type="ECO:0000256" key="18">
    <source>
        <dbReference type="SAM" id="Phobius"/>
    </source>
</evidence>
<keyword evidence="10" id="KW-0112">Calmodulin-binding</keyword>
<evidence type="ECO:0000259" key="19">
    <source>
        <dbReference type="SMART" id="SM00237"/>
    </source>
</evidence>
<dbReference type="PANTHER" id="PTHR11878:SF65">
    <property type="entry name" value="NA_CA-EXCHANGE PROTEIN, ISOFORM G"/>
    <property type="match status" value="1"/>
</dbReference>
<evidence type="ECO:0000313" key="21">
    <source>
        <dbReference type="EMBL" id="CAL4765860.1"/>
    </source>
</evidence>
<dbReference type="Gene3D" id="3.90.550.20">
    <property type="match status" value="1"/>
</dbReference>
<keyword evidence="3" id="KW-0813">Transport</keyword>
<keyword evidence="22" id="KW-1185">Reference proteome</keyword>
<evidence type="ECO:0000256" key="10">
    <source>
        <dbReference type="ARBA" id="ARBA00022860"/>
    </source>
</evidence>
<dbReference type="GO" id="GO:0098703">
    <property type="term" value="P:calcium ion import across plasma membrane"/>
    <property type="evidence" value="ECO:0007669"/>
    <property type="project" value="TreeGrafter"/>
</dbReference>
<keyword evidence="7" id="KW-0732">Signal</keyword>
<evidence type="ECO:0000313" key="20">
    <source>
        <dbReference type="EMBL" id="CAI3978548.1"/>
    </source>
</evidence>
<keyword evidence="14 18" id="KW-0472">Membrane</keyword>
<dbReference type="Pfam" id="PF20330">
    <property type="entry name" value="DUF6625"/>
    <property type="match status" value="1"/>
</dbReference>
<dbReference type="GO" id="GO:0005516">
    <property type="term" value="F:calmodulin binding"/>
    <property type="evidence" value="ECO:0007669"/>
    <property type="project" value="UniProtKB-KW"/>
</dbReference>
<evidence type="ECO:0000256" key="4">
    <source>
        <dbReference type="ARBA" id="ARBA00022475"/>
    </source>
</evidence>
<dbReference type="PANTHER" id="PTHR11878">
    <property type="entry name" value="SODIUM/CALCIUM EXCHANGER"/>
    <property type="match status" value="1"/>
</dbReference>
<organism evidence="20">
    <name type="scientific">Cladocopium goreaui</name>
    <dbReference type="NCBI Taxonomy" id="2562237"/>
    <lineage>
        <taxon>Eukaryota</taxon>
        <taxon>Sar</taxon>
        <taxon>Alveolata</taxon>
        <taxon>Dinophyceae</taxon>
        <taxon>Suessiales</taxon>
        <taxon>Symbiodiniaceae</taxon>
        <taxon>Cladocopium</taxon>
    </lineage>
</organism>
<sequence length="1853" mass="203934">MSQNISCEPKICEVGGGGLLLPLFKEDEQKWDMGLRAVLYFTGLLWSFMGVGIVSDIFMGAIEKVTSRKKRVFSSNLQTFITVKVWNATVANLTLMALGSSAPEILLSVIELLKNNMYAGDLGPSTIVGSAAFNLLCITAVCVSAIPEGEVRRIKDIGVFAVTATFSVFAYLWLLIICMLWTPDVITIEEGLITFFLFPVLVLISYMAVDISVLHFIQLSFSQKKAESLGSAAPENFVAGKSPASAAPVCSNLHQSAPTRKDKGYFTGKKQNAQAQKVLLDAATEQVGQSCRTKAVTANDQIRVSCFGPGQEIATMRMRILKKHGTGIPDAVLACLAESCRILQSWLRETVRIQPPLEDKVVALIREEFGAVVRASRKNPQEQLGGWLPRRSSLEVAGAQRVEMSTMSGVAVLRRCVPIKLSPDEGPAKTNITFEFEHTEYSCLESCDTLELVITREGDTTASLGKGAVMYRTKEISAKDGKDFIAVQGKLEFDEDEDQKILCIKILDDDEHEPDTYFDVELSDPKTEDSNAVVILGKNKTAHVRIVDDDAVGILAFRSAEEKVAEDFAGEKVINIAVLRQAGAKGLVTCTYRTEDGTAISGIDYEEVSGTLEFPDQETEAFIPITIKPKGCFDSTSIFRLYIEEPTGGATFALHTDGGEECCICTVIVGTDEGTKRKADKLMQAFKVNWDVQIMARDNWKDQFVDAIFLDTGEATDCAVAVAWFFHLVTMPWKLIFALIPPVDYCGGWLCFVCSLSMIGGVTALIGDLAELCGCVVSMPDAITAISLVALGTSLPDTFASKTAAEQDPTADASIGNVTGSNSVNVFLGLGLPWTIGAIYWAAMGGLSMAQNPQLTTMFATGGMAGSSGSGAVPGRSGEVLELAGWGGCAAVRLSVVPGGSGEGFGSGSQGGLGSSQSTRHILIGGRILLLRILLHSGAYPRLNPSRDGLSAVSLEDQKARLRSANWMKQLAHLVFLLGAAADSATHVWLERNSDGIASTESVSVDETVTVRWDHFVNGDKGWYSWGFVRESQTNNFLGSVTGNTQPTGCFAWQVPSKLCGRLIKIEMCSGSPPRRTKHACHKSTAYRVEGTCVPDVPQPTTTTTTLFAALKEMGPLDLRSRSRSWKQDTRASRRMEMVNTVNQGQEDFSVALVVVWLGKLPPYVRAFVKSAQDAGVSFFIFHTHAELDELGKETPSNVKFQYMPLEELAKRLWKIDAVRGHFNLDFDAFTQRVQECYADDNPAKGNDLKPLYGALFQEELAEFTHWGWTDLDMIWGNVGAFLKPLLSYDVISAPDGQRPALYLSGQLTVFRNQDIWRRFVDGCIDGPGHVNYGGCYVESFLSEANVYFDEKIAIWYAALQGAHMFFDFSLILTDARWQRLAGHQRPLLKRRDGRLAVPHMNGLPFVDIEQRNMEVHMLQNVSNCFSEFGEGWSYVCIPFDVGSDAFGASYEVFQNYLYLWPAPLHAVKSGSSGNEFAAFHLHKSKRAFQDLLDCGATGSWLCYKETSKVTEQKEPSVGTVCSCSESDETGAITRIVPTFPIPNIVHFVLTDRDTRFFDWPCYVAIRSAWEKLQPEQLLVHVLDGIEPGTAADWWLAAKQYITAVIPFARTDVPLSLNDVKISHPAFIADFRRIQILRDWGGIYMDTDALSLRSFDSLRSWKAVLGRQGGQELRATVGLMMFEKNSHFLDTLLERMKRAYTGAWGVHAGHVLDDLLREVQPKGVAILGHSNGFFASSWLAEDFVELMEESGVDWSRCWSLHLYNSQTKKYTKDPVELCQNPASPYRRGDLCKGLAIAVDMQQIYRMVGEGYPLMSSRIQEAFEQRAADQQAAFSDPVSHSLDVQRALKANDEL</sequence>
<keyword evidence="15" id="KW-0325">Glycoprotein</keyword>
<keyword evidence="12" id="KW-0915">Sodium</keyword>
<accession>A0A9P1BUA4</accession>
<comment type="subcellular location">
    <subcellularLocation>
        <location evidence="1">Cell membrane</location>
        <topology evidence="1">Multi-pass membrane protein</topology>
    </subcellularLocation>
</comment>
<protein>
    <submittedName>
        <fullName evidence="21">Sodium/calcium exchanger 1 (Na(+)/Ca(2+)-exchange protein 1) (Solute carrier family 8 member 1)</fullName>
    </submittedName>
</protein>
<dbReference type="InterPro" id="IPR044880">
    <property type="entry name" value="NCX_ion-bd_dom_sf"/>
</dbReference>
<evidence type="ECO:0000256" key="2">
    <source>
        <dbReference type="ARBA" id="ARBA00007489"/>
    </source>
</evidence>
<keyword evidence="8" id="KW-0677">Repeat</keyword>
<feature type="domain" description="Calx-beta" evidence="19">
    <location>
        <begin position="542"/>
        <end position="644"/>
    </location>
</feature>
<dbReference type="SUPFAM" id="SSF141072">
    <property type="entry name" value="CalX-like"/>
    <property type="match status" value="2"/>
</dbReference>
<keyword evidence="9" id="KW-0106">Calcium</keyword>
<dbReference type="Gene3D" id="2.60.40.2030">
    <property type="match status" value="2"/>
</dbReference>
<evidence type="ECO:0000256" key="1">
    <source>
        <dbReference type="ARBA" id="ARBA00004651"/>
    </source>
</evidence>
<dbReference type="GO" id="GO:0005886">
    <property type="term" value="C:plasma membrane"/>
    <property type="evidence" value="ECO:0007669"/>
    <property type="project" value="UniProtKB-SubCell"/>
</dbReference>
<keyword evidence="4" id="KW-1003">Cell membrane</keyword>
<evidence type="ECO:0000256" key="16">
    <source>
        <dbReference type="ARBA" id="ARBA00023201"/>
    </source>
</evidence>
<feature type="transmembrane region" description="Helical" evidence="18">
    <location>
        <begin position="37"/>
        <end position="62"/>
    </location>
</feature>
<dbReference type="Pfam" id="PF04488">
    <property type="entry name" value="Gly_transf_sug"/>
    <property type="match status" value="1"/>
</dbReference>
<dbReference type="EMBL" id="CAMXCT010000420">
    <property type="protein sequence ID" value="CAI3978548.1"/>
    <property type="molecule type" value="Genomic_DNA"/>
</dbReference>
<dbReference type="InterPro" id="IPR029044">
    <property type="entry name" value="Nucleotide-diphossugar_trans"/>
</dbReference>
<dbReference type="InterPro" id="IPR004836">
    <property type="entry name" value="Na_Ca_Ex"/>
</dbReference>
<feature type="transmembrane region" description="Helical" evidence="18">
    <location>
        <begin position="122"/>
        <end position="146"/>
    </location>
</feature>
<reference evidence="21 22" key="2">
    <citation type="submission" date="2024-05" db="EMBL/GenBank/DDBJ databases">
        <authorList>
            <person name="Chen Y."/>
            <person name="Shah S."/>
            <person name="Dougan E. K."/>
            <person name="Thang M."/>
            <person name="Chan C."/>
        </authorList>
    </citation>
    <scope>NUCLEOTIDE SEQUENCE [LARGE SCALE GENOMIC DNA]</scope>
</reference>
<dbReference type="GO" id="GO:0005432">
    <property type="term" value="F:calcium:sodium antiporter activity"/>
    <property type="evidence" value="ECO:0007669"/>
    <property type="project" value="InterPro"/>
</dbReference>
<dbReference type="Gene3D" id="1.20.1420.30">
    <property type="entry name" value="NCX, central ion-binding region"/>
    <property type="match status" value="2"/>
</dbReference>
<dbReference type="SMART" id="SM00237">
    <property type="entry name" value="Calx_beta"/>
    <property type="match status" value="2"/>
</dbReference>
<evidence type="ECO:0000256" key="12">
    <source>
        <dbReference type="ARBA" id="ARBA00023053"/>
    </source>
</evidence>
<evidence type="ECO:0000256" key="11">
    <source>
        <dbReference type="ARBA" id="ARBA00022989"/>
    </source>
</evidence>
<evidence type="ECO:0000256" key="14">
    <source>
        <dbReference type="ARBA" id="ARBA00023136"/>
    </source>
</evidence>
<gene>
    <name evidence="20" type="ORF">C1SCF055_LOCUS6593</name>
</gene>
<dbReference type="InterPro" id="IPR003644">
    <property type="entry name" value="Calx_beta"/>
</dbReference>
<evidence type="ECO:0000256" key="13">
    <source>
        <dbReference type="ARBA" id="ARBA00023065"/>
    </source>
</evidence>
<evidence type="ECO:0000256" key="6">
    <source>
        <dbReference type="ARBA" id="ARBA00022723"/>
    </source>
</evidence>
<feature type="domain" description="Calx-beta" evidence="19">
    <location>
        <begin position="421"/>
        <end position="523"/>
    </location>
</feature>
<name>A0A9P1BUA4_9DINO</name>
<evidence type="ECO:0000256" key="15">
    <source>
        <dbReference type="ARBA" id="ARBA00023180"/>
    </source>
</evidence>
<dbReference type="PRINTS" id="PR01259">
    <property type="entry name" value="NACAEXCHNGR"/>
</dbReference>
<dbReference type="InterPro" id="IPR051171">
    <property type="entry name" value="CaCA"/>
</dbReference>
<keyword evidence="11 18" id="KW-1133">Transmembrane helix</keyword>
<evidence type="ECO:0000256" key="3">
    <source>
        <dbReference type="ARBA" id="ARBA00022448"/>
    </source>
</evidence>
<feature type="transmembrane region" description="Helical" evidence="18">
    <location>
        <begin position="158"/>
        <end position="182"/>
    </location>
</feature>
<evidence type="ECO:0000256" key="7">
    <source>
        <dbReference type="ARBA" id="ARBA00022729"/>
    </source>
</evidence>
<feature type="transmembrane region" description="Helical" evidence="18">
    <location>
        <begin position="194"/>
        <end position="217"/>
    </location>
</feature>
<reference evidence="20" key="1">
    <citation type="submission" date="2022-10" db="EMBL/GenBank/DDBJ databases">
        <authorList>
            <person name="Chen Y."/>
            <person name="Dougan E. K."/>
            <person name="Chan C."/>
            <person name="Rhodes N."/>
            <person name="Thang M."/>
        </authorList>
    </citation>
    <scope>NUCLEOTIDE SEQUENCE</scope>
</reference>
<keyword evidence="16" id="KW-0739">Sodium transport</keyword>
<evidence type="ECO:0000256" key="5">
    <source>
        <dbReference type="ARBA" id="ARBA00022692"/>
    </source>
</evidence>
<dbReference type="Pfam" id="PF03160">
    <property type="entry name" value="Calx-beta"/>
    <property type="match status" value="1"/>
</dbReference>
<dbReference type="InterPro" id="IPR038081">
    <property type="entry name" value="CalX-like_sf"/>
</dbReference>
<dbReference type="OrthoDB" id="418484at2759"/>
<dbReference type="SUPFAM" id="SSF53448">
    <property type="entry name" value="Nucleotide-diphospho-sugar transferases"/>
    <property type="match status" value="1"/>
</dbReference>
<keyword evidence="6" id="KW-0479">Metal-binding</keyword>
<dbReference type="EMBL" id="CAMXCT020000420">
    <property type="protein sequence ID" value="CAL1131923.1"/>
    <property type="molecule type" value="Genomic_DNA"/>
</dbReference>
<evidence type="ECO:0000256" key="17">
    <source>
        <dbReference type="ARBA" id="ARBA00033667"/>
    </source>
</evidence>
<dbReference type="Pfam" id="PF01699">
    <property type="entry name" value="Na_Ca_ex"/>
    <property type="match status" value="2"/>
</dbReference>
<dbReference type="GO" id="GO:0007154">
    <property type="term" value="P:cell communication"/>
    <property type="evidence" value="ECO:0007669"/>
    <property type="project" value="InterPro"/>
</dbReference>
<evidence type="ECO:0000313" key="22">
    <source>
        <dbReference type="Proteomes" id="UP001152797"/>
    </source>
</evidence>
<evidence type="ECO:0000256" key="9">
    <source>
        <dbReference type="ARBA" id="ARBA00022837"/>
    </source>
</evidence>
<proteinExistence type="inferred from homology"/>
<dbReference type="InterPro" id="IPR004837">
    <property type="entry name" value="NaCa_Exmemb"/>
</dbReference>
<keyword evidence="13" id="KW-0406">Ion transport</keyword>